<evidence type="ECO:0000313" key="2">
    <source>
        <dbReference type="EMBL" id="OEL18556.1"/>
    </source>
</evidence>
<comment type="caution">
    <text evidence="2">The sequence shown here is derived from an EMBL/GenBank/DDBJ whole genome shotgun (WGS) entry which is preliminary data.</text>
</comment>
<dbReference type="STRING" id="888268.A0A1E5V086"/>
<dbReference type="InterPro" id="IPR024286">
    <property type="entry name" value="DUF3700"/>
</dbReference>
<dbReference type="GO" id="GO:0016559">
    <property type="term" value="P:peroxisome fission"/>
    <property type="evidence" value="ECO:0007669"/>
    <property type="project" value="InterPro"/>
</dbReference>
<dbReference type="SUPFAM" id="SSF56235">
    <property type="entry name" value="N-terminal nucleophile aminohydrolases (Ntn hydrolases)"/>
    <property type="match status" value="1"/>
</dbReference>
<sequence>MVGVSSPCENQQRRGTHKQQPIAFIFRSPIAHTISKITAFSPSKKENLEANKALDELPVPNTSFAAKDEIFCLFEGVLDNLGRLSQQYGLSKGANEVVLVIEAYKTLRDRAPYPASFMLSQLTGSYAFVLFDKSTNSLLVASDPEGKVPLFWGITADGCVAFSDDIDMLKGSCGKSLAPFPQGCFYSNALGGLKSYENPKNKVTAVPANEEEICGATFKFVNDLHALISPPAKGTPLPLILLGKSKNAMLSTFLFLDQIVWAGRTGIYKNKERAEFLGRIAFYCFLGSNTCTTIIELAELQRLSKSMKKLEKELKHQELYKNEQYRMKLQKSNERLLALIKSSLDIVVAVGLLQLAPKKVTPRVTGAFGFASSLIACYQPSAKHPALLSVTADGCVAFSDDIDMLKGSCGKSLAPFPKDCSYSNALGGLKSYEKPKNKVTAVPANEEEICGATFKGDEILLVQPSAGIDVTYPVTTYAV</sequence>
<dbReference type="InterPro" id="IPR044828">
    <property type="entry name" value="TSJT1-like"/>
</dbReference>
<protein>
    <submittedName>
        <fullName evidence="2">Peroxisomal membrane protein 11-5</fullName>
    </submittedName>
</protein>
<feature type="domain" description="DUF3700" evidence="1">
    <location>
        <begin position="297"/>
        <end position="456"/>
    </location>
</feature>
<reference evidence="2 3" key="1">
    <citation type="submission" date="2016-09" db="EMBL/GenBank/DDBJ databases">
        <title>The draft genome of Dichanthelium oligosanthes: A C3 panicoid grass species.</title>
        <authorList>
            <person name="Studer A.J."/>
            <person name="Schnable J.C."/>
            <person name="Brutnell T.P."/>
        </authorList>
    </citation>
    <scope>NUCLEOTIDE SEQUENCE [LARGE SCALE GENOMIC DNA]</scope>
    <source>
        <strain evidence="3">cv. Kellogg 1175</strain>
        <tissue evidence="2">Leaf</tissue>
    </source>
</reference>
<dbReference type="PANTHER" id="PTHR45952">
    <property type="entry name" value="ALUMINUM INDUCED PROTEIN WITH YGL AND LRDR MOTIFS"/>
    <property type="match status" value="1"/>
</dbReference>
<keyword evidence="3" id="KW-1185">Reference proteome</keyword>
<dbReference type="OrthoDB" id="2019121at2759"/>
<proteinExistence type="predicted"/>
<gene>
    <name evidence="2" type="ORF">BAE44_0020426</name>
</gene>
<dbReference type="Gene3D" id="3.60.20.10">
    <property type="entry name" value="Glutamine Phosphoribosylpyrophosphate, subunit 1, domain 1"/>
    <property type="match status" value="1"/>
</dbReference>
<feature type="domain" description="DUF3700" evidence="1">
    <location>
        <begin position="4"/>
        <end position="220"/>
    </location>
</feature>
<dbReference type="PANTHER" id="PTHR45952:SF5">
    <property type="entry name" value="ALUMINUM INDUCED PROTEIN WITH YGL AND LRDR MOTIFS"/>
    <property type="match status" value="1"/>
</dbReference>
<evidence type="ECO:0000313" key="3">
    <source>
        <dbReference type="Proteomes" id="UP000095767"/>
    </source>
</evidence>
<dbReference type="EMBL" id="LWDX02056306">
    <property type="protein sequence ID" value="OEL18556.1"/>
    <property type="molecule type" value="Genomic_DNA"/>
</dbReference>
<dbReference type="AlphaFoldDB" id="A0A1E5V086"/>
<dbReference type="InterPro" id="IPR029055">
    <property type="entry name" value="Ntn_hydrolases_N"/>
</dbReference>
<name>A0A1E5V086_9POAL</name>
<evidence type="ECO:0000259" key="1">
    <source>
        <dbReference type="SMART" id="SM01172"/>
    </source>
</evidence>
<dbReference type="SMART" id="SM01172">
    <property type="entry name" value="DUF3700"/>
    <property type="match status" value="2"/>
</dbReference>
<accession>A0A1E5V086</accession>
<organism evidence="2 3">
    <name type="scientific">Dichanthelium oligosanthes</name>
    <dbReference type="NCBI Taxonomy" id="888268"/>
    <lineage>
        <taxon>Eukaryota</taxon>
        <taxon>Viridiplantae</taxon>
        <taxon>Streptophyta</taxon>
        <taxon>Embryophyta</taxon>
        <taxon>Tracheophyta</taxon>
        <taxon>Spermatophyta</taxon>
        <taxon>Magnoliopsida</taxon>
        <taxon>Liliopsida</taxon>
        <taxon>Poales</taxon>
        <taxon>Poaceae</taxon>
        <taxon>PACMAD clade</taxon>
        <taxon>Panicoideae</taxon>
        <taxon>Panicodae</taxon>
        <taxon>Paniceae</taxon>
        <taxon>Dichantheliinae</taxon>
        <taxon>Dichanthelium</taxon>
    </lineage>
</organism>
<dbReference type="Pfam" id="PF12481">
    <property type="entry name" value="DUF3700"/>
    <property type="match status" value="2"/>
</dbReference>
<dbReference type="GO" id="GO:0005778">
    <property type="term" value="C:peroxisomal membrane"/>
    <property type="evidence" value="ECO:0007669"/>
    <property type="project" value="UniProtKB-SubCell"/>
</dbReference>
<dbReference type="Proteomes" id="UP000095767">
    <property type="component" value="Unassembled WGS sequence"/>
</dbReference>